<gene>
    <name evidence="1" type="ORF">UFOPK2254_01295</name>
</gene>
<name>A0A6J6MFJ0_9ZZZZ</name>
<evidence type="ECO:0000313" key="1">
    <source>
        <dbReference type="EMBL" id="CAB4671738.1"/>
    </source>
</evidence>
<dbReference type="SUPFAM" id="SSF53187">
    <property type="entry name" value="Zn-dependent exopeptidases"/>
    <property type="match status" value="1"/>
</dbReference>
<sequence length="64" mass="6904">MGKDISDQGWNAWTDAAILQASGVPTVLIGPRGGNLHSPNEWVEISAVEELVEVLKSTIVDFLK</sequence>
<reference evidence="1" key="1">
    <citation type="submission" date="2020-05" db="EMBL/GenBank/DDBJ databases">
        <authorList>
            <person name="Chiriac C."/>
            <person name="Salcher M."/>
            <person name="Ghai R."/>
            <person name="Kavagutti S V."/>
        </authorList>
    </citation>
    <scope>NUCLEOTIDE SEQUENCE</scope>
</reference>
<accession>A0A6J6MFJ0</accession>
<dbReference type="Pfam" id="PF01546">
    <property type="entry name" value="Peptidase_M20"/>
    <property type="match status" value="1"/>
</dbReference>
<dbReference type="Gene3D" id="3.40.630.10">
    <property type="entry name" value="Zn peptidases"/>
    <property type="match status" value="1"/>
</dbReference>
<protein>
    <submittedName>
        <fullName evidence="1">Unannotated protein</fullName>
    </submittedName>
</protein>
<dbReference type="EMBL" id="CAEZWO010000158">
    <property type="protein sequence ID" value="CAB4671738.1"/>
    <property type="molecule type" value="Genomic_DNA"/>
</dbReference>
<dbReference type="GO" id="GO:0016787">
    <property type="term" value="F:hydrolase activity"/>
    <property type="evidence" value="ECO:0007669"/>
    <property type="project" value="InterPro"/>
</dbReference>
<dbReference type="InterPro" id="IPR002933">
    <property type="entry name" value="Peptidase_M20"/>
</dbReference>
<dbReference type="AlphaFoldDB" id="A0A6J6MFJ0"/>
<proteinExistence type="predicted"/>
<organism evidence="1">
    <name type="scientific">freshwater metagenome</name>
    <dbReference type="NCBI Taxonomy" id="449393"/>
    <lineage>
        <taxon>unclassified sequences</taxon>
        <taxon>metagenomes</taxon>
        <taxon>ecological metagenomes</taxon>
    </lineage>
</organism>